<gene>
    <name evidence="1" type="ORF">L2E82_49778</name>
</gene>
<evidence type="ECO:0000313" key="1">
    <source>
        <dbReference type="EMBL" id="KAI3691419.1"/>
    </source>
</evidence>
<dbReference type="EMBL" id="CM042017">
    <property type="protein sequence ID" value="KAI3691419.1"/>
    <property type="molecule type" value="Genomic_DNA"/>
</dbReference>
<protein>
    <submittedName>
        <fullName evidence="1">Uncharacterized protein</fullName>
    </submittedName>
</protein>
<comment type="caution">
    <text evidence="1">The sequence shown here is derived from an EMBL/GenBank/DDBJ whole genome shotgun (WGS) entry which is preliminary data.</text>
</comment>
<sequence>MLDRKSGAIVARAADGYDFRRPGGPITVGKKPKTPDCSDFGCCIFNFRFGNKIEGLISYCYGQEHSKFQIFYQEIERFIEIEGCLEATLPRVMWISVARRT</sequence>
<dbReference type="Proteomes" id="UP001055811">
    <property type="component" value="Linkage Group LG09"/>
</dbReference>
<organism evidence="1 2">
    <name type="scientific">Cichorium intybus</name>
    <name type="common">Chicory</name>
    <dbReference type="NCBI Taxonomy" id="13427"/>
    <lineage>
        <taxon>Eukaryota</taxon>
        <taxon>Viridiplantae</taxon>
        <taxon>Streptophyta</taxon>
        <taxon>Embryophyta</taxon>
        <taxon>Tracheophyta</taxon>
        <taxon>Spermatophyta</taxon>
        <taxon>Magnoliopsida</taxon>
        <taxon>eudicotyledons</taxon>
        <taxon>Gunneridae</taxon>
        <taxon>Pentapetalae</taxon>
        <taxon>asterids</taxon>
        <taxon>campanulids</taxon>
        <taxon>Asterales</taxon>
        <taxon>Asteraceae</taxon>
        <taxon>Cichorioideae</taxon>
        <taxon>Cichorieae</taxon>
        <taxon>Cichoriinae</taxon>
        <taxon>Cichorium</taxon>
    </lineage>
</organism>
<reference evidence="1 2" key="2">
    <citation type="journal article" date="2022" name="Mol. Ecol. Resour.">
        <title>The genomes of chicory, endive, great burdock and yacon provide insights into Asteraceae paleo-polyploidization history and plant inulin production.</title>
        <authorList>
            <person name="Fan W."/>
            <person name="Wang S."/>
            <person name="Wang H."/>
            <person name="Wang A."/>
            <person name="Jiang F."/>
            <person name="Liu H."/>
            <person name="Zhao H."/>
            <person name="Xu D."/>
            <person name="Zhang Y."/>
        </authorList>
    </citation>
    <scope>NUCLEOTIDE SEQUENCE [LARGE SCALE GENOMIC DNA]</scope>
    <source>
        <strain evidence="2">cv. Punajuju</strain>
        <tissue evidence="1">Leaves</tissue>
    </source>
</reference>
<reference evidence="2" key="1">
    <citation type="journal article" date="2022" name="Mol. Ecol. Resour.">
        <title>The genomes of chicory, endive, great burdock and yacon provide insights into Asteraceae palaeo-polyploidization history and plant inulin production.</title>
        <authorList>
            <person name="Fan W."/>
            <person name="Wang S."/>
            <person name="Wang H."/>
            <person name="Wang A."/>
            <person name="Jiang F."/>
            <person name="Liu H."/>
            <person name="Zhao H."/>
            <person name="Xu D."/>
            <person name="Zhang Y."/>
        </authorList>
    </citation>
    <scope>NUCLEOTIDE SEQUENCE [LARGE SCALE GENOMIC DNA]</scope>
    <source>
        <strain evidence="2">cv. Punajuju</strain>
    </source>
</reference>
<accession>A0ACB8Z2H2</accession>
<evidence type="ECO:0000313" key="2">
    <source>
        <dbReference type="Proteomes" id="UP001055811"/>
    </source>
</evidence>
<name>A0ACB8Z2H2_CICIN</name>
<proteinExistence type="predicted"/>
<keyword evidence="2" id="KW-1185">Reference proteome</keyword>